<dbReference type="PANTHER" id="PTHR43792:SF1">
    <property type="entry name" value="N-ACETYLTRANSFERASE DOMAIN-CONTAINING PROTEIN"/>
    <property type="match status" value="1"/>
</dbReference>
<dbReference type="AlphaFoldDB" id="A0A255Z2Z0"/>
<dbReference type="OrthoDB" id="5295305at2"/>
<dbReference type="PANTHER" id="PTHR43792">
    <property type="entry name" value="GNAT FAMILY, PUTATIVE (AFU_ORTHOLOGUE AFUA_3G00765)-RELATED-RELATED"/>
    <property type="match status" value="1"/>
</dbReference>
<reference evidence="3 4" key="1">
    <citation type="submission" date="2017-07" db="EMBL/GenBank/DDBJ databases">
        <title>Niveispirillum cyanobacteriorum sp. nov., isolated from cyanobacterial aggregates in a eutrophic lake.</title>
        <authorList>
            <person name="Cai H."/>
        </authorList>
    </citation>
    <scope>NUCLEOTIDE SEQUENCE [LARGE SCALE GENOMIC DNA]</scope>
    <source>
        <strain evidence="4">TH1-14</strain>
    </source>
</reference>
<organism evidence="3 4">
    <name type="scientific">Niveispirillum lacus</name>
    <dbReference type="NCBI Taxonomy" id="1981099"/>
    <lineage>
        <taxon>Bacteria</taxon>
        <taxon>Pseudomonadati</taxon>
        <taxon>Pseudomonadota</taxon>
        <taxon>Alphaproteobacteria</taxon>
        <taxon>Rhodospirillales</taxon>
        <taxon>Azospirillaceae</taxon>
        <taxon>Niveispirillum</taxon>
    </lineage>
</organism>
<dbReference type="Gene3D" id="3.40.630.30">
    <property type="match status" value="2"/>
</dbReference>
<dbReference type="InterPro" id="IPR000182">
    <property type="entry name" value="GNAT_dom"/>
</dbReference>
<protein>
    <recommendedName>
        <fullName evidence="2">N-acetyltransferase domain-containing protein</fullName>
    </recommendedName>
</protein>
<dbReference type="SUPFAM" id="SSF55729">
    <property type="entry name" value="Acyl-CoA N-acyltransferases (Nat)"/>
    <property type="match status" value="2"/>
</dbReference>
<evidence type="ECO:0000259" key="2">
    <source>
        <dbReference type="PROSITE" id="PS51186"/>
    </source>
</evidence>
<accession>A0A255Z2Z0</accession>
<comment type="caution">
    <text evidence="3">The sequence shown here is derived from an EMBL/GenBank/DDBJ whole genome shotgun (WGS) entry which is preliminary data.</text>
</comment>
<dbReference type="GO" id="GO:0016747">
    <property type="term" value="F:acyltransferase activity, transferring groups other than amino-acyl groups"/>
    <property type="evidence" value="ECO:0007669"/>
    <property type="project" value="InterPro"/>
</dbReference>
<evidence type="ECO:0000313" key="4">
    <source>
        <dbReference type="Proteomes" id="UP000216998"/>
    </source>
</evidence>
<feature type="region of interest" description="Disordered" evidence="1">
    <location>
        <begin position="1"/>
        <end position="38"/>
    </location>
</feature>
<name>A0A255Z2Z0_9PROT</name>
<keyword evidence="4" id="KW-1185">Reference proteome</keyword>
<sequence length="402" mass="43775">MAAQSWGQWLDRGATGPVPVSDPTEEPGMTNKVRNPAAPEHATLLTPRLVLRPLSWADTDAMHAILSDAETMRYWSHPPVTSIEETKASMEKALVEDDTVRTWAVTTDGRDCLGWVTLFGVRDGIGWIGYILSPAARGKGYGEEAVAGALNHAFGAWGLHRVAANIDPRNHRSAGLLLRLGFTWEGTQRQDFVYGGTYLDTGVFGILASDWDKRRQNQPVALPSLRHGPAVLRPLKASDADALHAAFGDADSMRYMPHQAHENLEQTHDKILSMASGARAGWHWAITRDGVECVGWALLLKETPAQVSLGYILTPAARGQGLARAATAAMLRYAFTVLKKNRVEAEIDPRNTLSARVLEANGFVREGIRRQGYVRAHGEVVDNCLYGILASEWAAANGGDAT</sequence>
<feature type="domain" description="N-acetyltransferase" evidence="2">
    <location>
        <begin position="49"/>
        <end position="213"/>
    </location>
</feature>
<dbReference type="Pfam" id="PF13302">
    <property type="entry name" value="Acetyltransf_3"/>
    <property type="match status" value="2"/>
</dbReference>
<dbReference type="Proteomes" id="UP000216998">
    <property type="component" value="Unassembled WGS sequence"/>
</dbReference>
<proteinExistence type="predicted"/>
<dbReference type="PROSITE" id="PS51186">
    <property type="entry name" value="GNAT"/>
    <property type="match status" value="2"/>
</dbReference>
<evidence type="ECO:0000256" key="1">
    <source>
        <dbReference type="SAM" id="MobiDB-lite"/>
    </source>
</evidence>
<gene>
    <name evidence="3" type="ORF">CHU95_06015</name>
</gene>
<feature type="domain" description="N-acetyltransferase" evidence="2">
    <location>
        <begin position="230"/>
        <end position="387"/>
    </location>
</feature>
<dbReference type="InterPro" id="IPR051531">
    <property type="entry name" value="N-acetyltransferase"/>
</dbReference>
<dbReference type="EMBL" id="NOXU01000024">
    <property type="protein sequence ID" value="OYQ35826.1"/>
    <property type="molecule type" value="Genomic_DNA"/>
</dbReference>
<dbReference type="InterPro" id="IPR016181">
    <property type="entry name" value="Acyl_CoA_acyltransferase"/>
</dbReference>
<evidence type="ECO:0000313" key="3">
    <source>
        <dbReference type="EMBL" id="OYQ35826.1"/>
    </source>
</evidence>